<feature type="non-terminal residue" evidence="15">
    <location>
        <position position="287"/>
    </location>
</feature>
<keyword evidence="5" id="KW-0378">Hydrolase</keyword>
<keyword evidence="3" id="KW-0645">Protease</keyword>
<evidence type="ECO:0000256" key="13">
    <source>
        <dbReference type="SAM" id="Phobius"/>
    </source>
</evidence>
<feature type="transmembrane region" description="Helical" evidence="13">
    <location>
        <begin position="253"/>
        <end position="271"/>
    </location>
</feature>
<feature type="transmembrane region" description="Helical" evidence="13">
    <location>
        <begin position="88"/>
        <end position="113"/>
    </location>
</feature>
<dbReference type="OrthoDB" id="271604at2759"/>
<evidence type="ECO:0000256" key="9">
    <source>
        <dbReference type="ARBA" id="ARBA00032607"/>
    </source>
</evidence>
<dbReference type="PANTHER" id="PTHR13046:SF0">
    <property type="entry name" value="CAAX PRENYL PROTEASE 2"/>
    <property type="match status" value="1"/>
</dbReference>
<feature type="transmembrane region" description="Helical" evidence="13">
    <location>
        <begin position="195"/>
        <end position="217"/>
    </location>
</feature>
<dbReference type="GO" id="GO:0071586">
    <property type="term" value="P:CAAX-box protein processing"/>
    <property type="evidence" value="ECO:0007669"/>
    <property type="project" value="InterPro"/>
</dbReference>
<keyword evidence="8 13" id="KW-0472">Membrane</keyword>
<evidence type="ECO:0000256" key="6">
    <source>
        <dbReference type="ARBA" id="ARBA00022824"/>
    </source>
</evidence>
<evidence type="ECO:0000313" key="15">
    <source>
        <dbReference type="EMBL" id="CAH0728518.1"/>
    </source>
</evidence>
<dbReference type="Proteomes" id="UP000838878">
    <property type="component" value="Chromosome 7"/>
</dbReference>
<dbReference type="EMBL" id="OV170227">
    <property type="protein sequence ID" value="CAH0728518.1"/>
    <property type="molecule type" value="Genomic_DNA"/>
</dbReference>
<comment type="similarity">
    <text evidence="2">Belongs to the peptidase U48 family.</text>
</comment>
<evidence type="ECO:0000256" key="4">
    <source>
        <dbReference type="ARBA" id="ARBA00022692"/>
    </source>
</evidence>
<feature type="transmembrane region" description="Helical" evidence="13">
    <location>
        <begin position="49"/>
        <end position="67"/>
    </location>
</feature>
<evidence type="ECO:0000256" key="3">
    <source>
        <dbReference type="ARBA" id="ARBA00022670"/>
    </source>
</evidence>
<dbReference type="InterPro" id="IPR039731">
    <property type="entry name" value="Rce1"/>
</dbReference>
<reference evidence="15" key="1">
    <citation type="submission" date="2021-12" db="EMBL/GenBank/DDBJ databases">
        <authorList>
            <person name="Martin H S."/>
        </authorList>
    </citation>
    <scope>NUCLEOTIDE SEQUENCE</scope>
</reference>
<dbReference type="PANTHER" id="PTHR13046">
    <property type="entry name" value="PROTEASE U48 CAAX PRENYL PROTEASE RCE1"/>
    <property type="match status" value="1"/>
</dbReference>
<evidence type="ECO:0000256" key="7">
    <source>
        <dbReference type="ARBA" id="ARBA00022989"/>
    </source>
</evidence>
<proteinExistence type="inferred from homology"/>
<protein>
    <recommendedName>
        <fullName evidence="12">CAAX prenyl protease 2</fullName>
        <ecNumber evidence="11">3.4.26.1</ecNumber>
    </recommendedName>
    <alternativeName>
        <fullName evidence="9">Farnesylated proteins-converting enzyme 2</fullName>
    </alternativeName>
</protein>
<evidence type="ECO:0000256" key="8">
    <source>
        <dbReference type="ARBA" id="ARBA00023136"/>
    </source>
</evidence>
<dbReference type="EC" id="3.4.26.1" evidence="11"/>
<evidence type="ECO:0000256" key="2">
    <source>
        <dbReference type="ARBA" id="ARBA00006897"/>
    </source>
</evidence>
<dbReference type="GO" id="GO:0004222">
    <property type="term" value="F:metalloendopeptidase activity"/>
    <property type="evidence" value="ECO:0007669"/>
    <property type="project" value="InterPro"/>
</dbReference>
<feature type="domain" description="CAAX prenyl protease 2/Lysostaphin resistance protein A-like" evidence="14">
    <location>
        <begin position="129"/>
        <end position="235"/>
    </location>
</feature>
<evidence type="ECO:0000256" key="11">
    <source>
        <dbReference type="ARBA" id="ARBA00049729"/>
    </source>
</evidence>
<dbReference type="AlphaFoldDB" id="A0A8J9VR50"/>
<dbReference type="Pfam" id="PF02517">
    <property type="entry name" value="Rce1-like"/>
    <property type="match status" value="1"/>
</dbReference>
<evidence type="ECO:0000259" key="14">
    <source>
        <dbReference type="Pfam" id="PF02517"/>
    </source>
</evidence>
<evidence type="ECO:0000256" key="10">
    <source>
        <dbReference type="ARBA" id="ARBA00047280"/>
    </source>
</evidence>
<feature type="transmembrane region" description="Helical" evidence="13">
    <location>
        <begin position="12"/>
        <end position="33"/>
    </location>
</feature>
<sequence length="287" mass="33452">MWLTHLIERNSCLFSILTCVFLTFSYVGSLYIWRSNLSRDHPTTIKRRFFSVICMMFLAPFFTYALVKEETLKNGNIYDYMGLRIPGMIAALFVPLLLTATLFLGPLTMHFFAGTWKLYSDPFYWFSNWTNLVWLRNHIMAPLSEEWVFRSCMMPLLLQCLDPLTAVFIGPFLFGIAHFHHLYELMAAGRSFKSALFISGFQFSFTTVFGAYSAYLFLRTGHFFAPLVAHIFCNHLGFPHFFAAFEFPPFPRVIILSNFVIGLILWCYLLVPLTDPYIYDNRLQLLN</sequence>
<keyword evidence="7 13" id="KW-1133">Transmembrane helix</keyword>
<keyword evidence="16" id="KW-1185">Reference proteome</keyword>
<evidence type="ECO:0000256" key="1">
    <source>
        <dbReference type="ARBA" id="ARBA00004477"/>
    </source>
</evidence>
<evidence type="ECO:0000256" key="12">
    <source>
        <dbReference type="ARBA" id="ARBA00049763"/>
    </source>
</evidence>
<feature type="transmembrane region" description="Helical" evidence="13">
    <location>
        <begin position="163"/>
        <end position="183"/>
    </location>
</feature>
<evidence type="ECO:0000313" key="16">
    <source>
        <dbReference type="Proteomes" id="UP000838878"/>
    </source>
</evidence>
<name>A0A8J9VR50_9NEOP</name>
<comment type="catalytic activity">
    <reaction evidence="10">
        <text>Hydrolyzes the peptide bond -P2-(S-farnesyl or geranylgeranyl)C-P1'-P2'-P3'-COOH where P1' and P2' are amino acids with aliphatic sidechains and P3' is any C-terminal residue.</text>
        <dbReference type="EC" id="3.4.26.1"/>
    </reaction>
</comment>
<gene>
    <name evidence="15" type="ORF">BINO364_LOCUS13723</name>
</gene>
<evidence type="ECO:0000256" key="5">
    <source>
        <dbReference type="ARBA" id="ARBA00022801"/>
    </source>
</evidence>
<keyword evidence="6" id="KW-0256">Endoplasmic reticulum</keyword>
<keyword evidence="4 13" id="KW-0812">Transmembrane</keyword>
<accession>A0A8J9VR50</accession>
<dbReference type="InterPro" id="IPR003675">
    <property type="entry name" value="Rce1/LyrA-like_dom"/>
</dbReference>
<dbReference type="GO" id="GO:0005789">
    <property type="term" value="C:endoplasmic reticulum membrane"/>
    <property type="evidence" value="ECO:0007669"/>
    <property type="project" value="UniProtKB-SubCell"/>
</dbReference>
<comment type="subcellular location">
    <subcellularLocation>
        <location evidence="1">Endoplasmic reticulum membrane</location>
        <topology evidence="1">Multi-pass membrane protein</topology>
    </subcellularLocation>
</comment>
<organism evidence="15 16">
    <name type="scientific">Brenthis ino</name>
    <name type="common">lesser marbled fritillary</name>
    <dbReference type="NCBI Taxonomy" id="405034"/>
    <lineage>
        <taxon>Eukaryota</taxon>
        <taxon>Metazoa</taxon>
        <taxon>Ecdysozoa</taxon>
        <taxon>Arthropoda</taxon>
        <taxon>Hexapoda</taxon>
        <taxon>Insecta</taxon>
        <taxon>Pterygota</taxon>
        <taxon>Neoptera</taxon>
        <taxon>Endopterygota</taxon>
        <taxon>Lepidoptera</taxon>
        <taxon>Glossata</taxon>
        <taxon>Ditrysia</taxon>
        <taxon>Papilionoidea</taxon>
        <taxon>Nymphalidae</taxon>
        <taxon>Heliconiinae</taxon>
        <taxon>Argynnini</taxon>
        <taxon>Brenthis</taxon>
    </lineage>
</organism>
<feature type="transmembrane region" description="Helical" evidence="13">
    <location>
        <begin position="223"/>
        <end position="241"/>
    </location>
</feature>